<evidence type="ECO:0000256" key="1">
    <source>
        <dbReference type="ARBA" id="ARBA00022729"/>
    </source>
</evidence>
<dbReference type="PANTHER" id="PTHR48071:SF24">
    <property type="entry name" value="DELETED IN MALIGNANT BRAIN TUMORS 1 PROTEIN-LIKE"/>
    <property type="match status" value="1"/>
</dbReference>
<dbReference type="PANTHER" id="PTHR48071">
    <property type="entry name" value="SRCR DOMAIN-CONTAINING PROTEIN"/>
    <property type="match status" value="1"/>
</dbReference>
<dbReference type="PROSITE" id="PS00420">
    <property type="entry name" value="SRCR_1"/>
    <property type="match status" value="1"/>
</dbReference>
<dbReference type="FunFam" id="3.10.250.10:FF:000003">
    <property type="entry name" value="Deleted in malignant brain tumors 1"/>
    <property type="match status" value="1"/>
</dbReference>
<reference evidence="7" key="1">
    <citation type="submission" date="2023-09" db="UniProtKB">
        <authorList>
            <consortium name="Ensembl"/>
        </authorList>
    </citation>
    <scope>IDENTIFICATION</scope>
</reference>
<evidence type="ECO:0000256" key="4">
    <source>
        <dbReference type="ARBA" id="ARBA00023180"/>
    </source>
</evidence>
<dbReference type="GO" id="GO:0031638">
    <property type="term" value="P:zymogen activation"/>
    <property type="evidence" value="ECO:0007669"/>
    <property type="project" value="TreeGrafter"/>
</dbReference>
<evidence type="ECO:0000256" key="2">
    <source>
        <dbReference type="ARBA" id="ARBA00022737"/>
    </source>
</evidence>
<feature type="disulfide bond" evidence="5">
    <location>
        <begin position="39"/>
        <end position="103"/>
    </location>
</feature>
<feature type="disulfide bond" evidence="5">
    <location>
        <begin position="83"/>
        <end position="93"/>
    </location>
</feature>
<keyword evidence="1" id="KW-0732">Signal</keyword>
<protein>
    <recommendedName>
        <fullName evidence="6">SRCR domain-containing protein</fullName>
    </recommendedName>
</protein>
<organism evidence="7">
    <name type="scientific">Castor canadensis</name>
    <name type="common">American beaver</name>
    <dbReference type="NCBI Taxonomy" id="51338"/>
    <lineage>
        <taxon>Eukaryota</taxon>
        <taxon>Metazoa</taxon>
        <taxon>Chordata</taxon>
        <taxon>Craniata</taxon>
        <taxon>Vertebrata</taxon>
        <taxon>Euteleostomi</taxon>
        <taxon>Mammalia</taxon>
        <taxon>Eutheria</taxon>
        <taxon>Euarchontoglires</taxon>
        <taxon>Glires</taxon>
        <taxon>Rodentia</taxon>
        <taxon>Castorimorpha</taxon>
        <taxon>Castoridae</taxon>
        <taxon>Castor</taxon>
    </lineage>
</organism>
<name>A0A8C0WY36_CASCN</name>
<evidence type="ECO:0000256" key="5">
    <source>
        <dbReference type="PROSITE-ProRule" id="PRU00196"/>
    </source>
</evidence>
<dbReference type="SUPFAM" id="SSF56487">
    <property type="entry name" value="SRCR-like"/>
    <property type="match status" value="1"/>
</dbReference>
<dbReference type="InterPro" id="IPR001190">
    <property type="entry name" value="SRCR"/>
</dbReference>
<dbReference type="GO" id="GO:0005886">
    <property type="term" value="C:plasma membrane"/>
    <property type="evidence" value="ECO:0007669"/>
    <property type="project" value="TreeGrafter"/>
</dbReference>
<sequence>MTAFLLCLKGEPVLHLVGGSGQCSGRVEVFHQGTWGTVCDDLWDLNEAEVVCRQLGCGHAIAAPGEAHFGPGSGEILLDDIQCSGSESHLGQCPSSGWLDHNCDHHEDAGVVCSGEHCEHVAHLSGRETHLPVASTPTVQRDLLTLLQMRISIVVVCLQMIQDLSPVLGILKNTLRMWYVSGSSKWIPELTSNLHLK</sequence>
<dbReference type="PRINTS" id="PR00258">
    <property type="entry name" value="SPERACTRCPTR"/>
</dbReference>
<dbReference type="Ensembl" id="ENSCCNT00000019704.1">
    <property type="protein sequence ID" value="ENSCCNP00000015072.1"/>
    <property type="gene ID" value="ENSCCNG00000015332.1"/>
</dbReference>
<proteinExistence type="predicted"/>
<accession>A0A8C0WY36</accession>
<dbReference type="AlphaFoldDB" id="A0A8C0WY36"/>
<dbReference type="Gene3D" id="3.10.250.10">
    <property type="entry name" value="SRCR-like domain"/>
    <property type="match status" value="1"/>
</dbReference>
<evidence type="ECO:0000313" key="7">
    <source>
        <dbReference type="Ensembl" id="ENSCCNP00000015072.1"/>
    </source>
</evidence>
<dbReference type="InterPro" id="IPR036772">
    <property type="entry name" value="SRCR-like_dom_sf"/>
</dbReference>
<evidence type="ECO:0000256" key="3">
    <source>
        <dbReference type="ARBA" id="ARBA00023157"/>
    </source>
</evidence>
<dbReference type="GO" id="GO:0004252">
    <property type="term" value="F:serine-type endopeptidase activity"/>
    <property type="evidence" value="ECO:0007669"/>
    <property type="project" value="TreeGrafter"/>
</dbReference>
<dbReference type="Pfam" id="PF00530">
    <property type="entry name" value="SRCR"/>
    <property type="match status" value="1"/>
</dbReference>
<keyword evidence="2" id="KW-0677">Repeat</keyword>
<feature type="domain" description="SRCR" evidence="6">
    <location>
        <begin position="14"/>
        <end position="114"/>
    </location>
</feature>
<feature type="disulfide bond" evidence="5">
    <location>
        <begin position="52"/>
        <end position="113"/>
    </location>
</feature>
<keyword evidence="3 5" id="KW-1015">Disulfide bond</keyword>
<keyword evidence="4" id="KW-0325">Glycoprotein</keyword>
<evidence type="ECO:0000259" key="6">
    <source>
        <dbReference type="PROSITE" id="PS50287"/>
    </source>
</evidence>
<dbReference type="SMART" id="SM00202">
    <property type="entry name" value="SR"/>
    <property type="match status" value="1"/>
</dbReference>
<dbReference type="PROSITE" id="PS50287">
    <property type="entry name" value="SRCR_2"/>
    <property type="match status" value="1"/>
</dbReference>